<proteinExistence type="predicted"/>
<keyword evidence="4" id="KW-0418">Kinase</keyword>
<evidence type="ECO:0000313" key="10">
    <source>
        <dbReference type="EMBL" id="OZI70916.1"/>
    </source>
</evidence>
<dbReference type="PANTHER" id="PTHR21064">
    <property type="entry name" value="AMINOGLYCOSIDE PHOSPHOTRANSFERASE DOMAIN-CONTAINING PROTEIN-RELATED"/>
    <property type="match status" value="1"/>
</dbReference>
<keyword evidence="2" id="KW-0963">Cytoplasm</keyword>
<dbReference type="InterPro" id="IPR008266">
    <property type="entry name" value="Tyr_kinase_AS"/>
</dbReference>
<dbReference type="InterPro" id="IPR011009">
    <property type="entry name" value="Kinase-like_dom_sf"/>
</dbReference>
<evidence type="ECO:0000313" key="11">
    <source>
        <dbReference type="Proteomes" id="UP000216429"/>
    </source>
</evidence>
<feature type="domain" description="Aminoglycoside phosphotransferase" evidence="9">
    <location>
        <begin position="55"/>
        <end position="273"/>
    </location>
</feature>
<dbReference type="InterPro" id="IPR002575">
    <property type="entry name" value="Aminoglycoside_PTrfase"/>
</dbReference>
<dbReference type="GO" id="GO:0047992">
    <property type="term" value="F:hydroxylysine kinase activity"/>
    <property type="evidence" value="ECO:0007669"/>
    <property type="project" value="UniProtKB-EC"/>
</dbReference>
<sequence length="352" mass="38537">MVGSKQDFGAAQAGLQGGDTVLTTSPPAVTNDEAAQIAARYFGGVGPCDPLTGERDRNFRGSRPDGSKFTLKFINPAETVAETVMQIAVLKHLEPRSPMPVPRHLAPALAHGQDWLDWPAADGEVIRVRAYSYLEGTAGSRLRADESAWRAVGQAAGQLDLALLGFDHPAARRDFLWDSCRAPRLLPWLDVITDAQQRLAINDFLTRFESRLARYRAELPCQVIHNDLSPSNILLDPEGGTVTGVLDFGDMVHAPRIAEAAIAASYHMTDATDPLHTLACLLDGFDSVAPLSALEREQALDLVLARLTQRMVITARRALQFPSNRAYILRSQAAASQLFDRLIEPWQRHAAF</sequence>
<comment type="function">
    <text evidence="6">Catalyzes the GTP-dependent phosphorylation of 5-hydroxy-L-lysine.</text>
</comment>
<dbReference type="EC" id="2.7.1.81" evidence="7"/>
<evidence type="ECO:0000256" key="6">
    <source>
        <dbReference type="ARBA" id="ARBA00037368"/>
    </source>
</evidence>
<dbReference type="PROSITE" id="PS00109">
    <property type="entry name" value="PROTEIN_KINASE_TYR"/>
    <property type="match status" value="1"/>
</dbReference>
<dbReference type="GO" id="GO:0004672">
    <property type="term" value="F:protein kinase activity"/>
    <property type="evidence" value="ECO:0007669"/>
    <property type="project" value="InterPro"/>
</dbReference>
<dbReference type="Gene3D" id="3.90.1200.10">
    <property type="match status" value="1"/>
</dbReference>
<evidence type="ECO:0000256" key="1">
    <source>
        <dbReference type="ARBA" id="ARBA00004496"/>
    </source>
</evidence>
<gene>
    <name evidence="10" type="ORF">CAL22_13535</name>
</gene>
<name>A0A261V9T3_9BORD</name>
<dbReference type="Proteomes" id="UP000216429">
    <property type="component" value="Unassembled WGS sequence"/>
</dbReference>
<evidence type="ECO:0000256" key="8">
    <source>
        <dbReference type="ARBA" id="ARBA00040505"/>
    </source>
</evidence>
<reference evidence="11" key="1">
    <citation type="submission" date="2017-05" db="EMBL/GenBank/DDBJ databases">
        <title>Complete and WGS of Bordetella genogroups.</title>
        <authorList>
            <person name="Spilker T."/>
            <person name="Lipuma J."/>
        </authorList>
    </citation>
    <scope>NUCLEOTIDE SEQUENCE [LARGE SCALE GENOMIC DNA]</scope>
    <source>
        <strain evidence="11">AU6712</strain>
    </source>
</reference>
<dbReference type="Pfam" id="PF01636">
    <property type="entry name" value="APH"/>
    <property type="match status" value="1"/>
</dbReference>
<dbReference type="EMBL" id="NEVU01000003">
    <property type="protein sequence ID" value="OZI70916.1"/>
    <property type="molecule type" value="Genomic_DNA"/>
</dbReference>
<comment type="caution">
    <text evidence="10">The sequence shown here is derived from an EMBL/GenBank/DDBJ whole genome shotgun (WGS) entry which is preliminary data.</text>
</comment>
<keyword evidence="11" id="KW-1185">Reference proteome</keyword>
<evidence type="ECO:0000256" key="7">
    <source>
        <dbReference type="ARBA" id="ARBA00038873"/>
    </source>
</evidence>
<dbReference type="OrthoDB" id="156345at2"/>
<dbReference type="GO" id="GO:0005737">
    <property type="term" value="C:cytoplasm"/>
    <property type="evidence" value="ECO:0007669"/>
    <property type="project" value="UniProtKB-SubCell"/>
</dbReference>
<organism evidence="10 11">
    <name type="scientific">Bordetella genomosp. 12</name>
    <dbReference type="NCBI Taxonomy" id="463035"/>
    <lineage>
        <taxon>Bacteria</taxon>
        <taxon>Pseudomonadati</taxon>
        <taxon>Pseudomonadota</taxon>
        <taxon>Betaproteobacteria</taxon>
        <taxon>Burkholderiales</taxon>
        <taxon>Alcaligenaceae</taxon>
        <taxon>Bordetella</taxon>
    </lineage>
</organism>
<protein>
    <recommendedName>
        <fullName evidence="8">Hydroxylysine kinase</fullName>
        <ecNumber evidence="7">2.7.1.81</ecNumber>
    </recommendedName>
</protein>
<accession>A0A261V9T3</accession>
<dbReference type="AlphaFoldDB" id="A0A261V9T3"/>
<evidence type="ECO:0000256" key="5">
    <source>
        <dbReference type="ARBA" id="ARBA00036820"/>
    </source>
</evidence>
<comment type="catalytic activity">
    <reaction evidence="5">
        <text>(5R)-5-hydroxy-L-lysine + GTP = (5R)-5-phosphooxy-L-lysine + GDP + H(+)</text>
        <dbReference type="Rhea" id="RHEA:19049"/>
        <dbReference type="ChEBI" id="CHEBI:15378"/>
        <dbReference type="ChEBI" id="CHEBI:37565"/>
        <dbReference type="ChEBI" id="CHEBI:57882"/>
        <dbReference type="ChEBI" id="CHEBI:58189"/>
        <dbReference type="ChEBI" id="CHEBI:58357"/>
        <dbReference type="EC" id="2.7.1.81"/>
    </reaction>
</comment>
<keyword evidence="3" id="KW-0808">Transferase</keyword>
<evidence type="ECO:0000256" key="2">
    <source>
        <dbReference type="ARBA" id="ARBA00022490"/>
    </source>
</evidence>
<dbReference type="PANTHER" id="PTHR21064:SF1">
    <property type="entry name" value="HYDROXYLYSINE KINASE"/>
    <property type="match status" value="1"/>
</dbReference>
<comment type="subcellular location">
    <subcellularLocation>
        <location evidence="1">Cytoplasm</location>
    </subcellularLocation>
</comment>
<evidence type="ECO:0000256" key="3">
    <source>
        <dbReference type="ARBA" id="ARBA00022679"/>
    </source>
</evidence>
<evidence type="ECO:0000256" key="4">
    <source>
        <dbReference type="ARBA" id="ARBA00022777"/>
    </source>
</evidence>
<dbReference type="SUPFAM" id="SSF56112">
    <property type="entry name" value="Protein kinase-like (PK-like)"/>
    <property type="match status" value="1"/>
</dbReference>
<dbReference type="InterPro" id="IPR050249">
    <property type="entry name" value="Pseudomonas-type_ThrB"/>
</dbReference>
<evidence type="ECO:0000259" key="9">
    <source>
        <dbReference type="Pfam" id="PF01636"/>
    </source>
</evidence>